<dbReference type="Pfam" id="PF00933">
    <property type="entry name" value="Glyco_hydro_3"/>
    <property type="match status" value="1"/>
</dbReference>
<dbReference type="InterPro" id="IPR036881">
    <property type="entry name" value="Glyco_hydro_3_C_sf"/>
</dbReference>
<evidence type="ECO:0000313" key="4">
    <source>
        <dbReference type="EMBL" id="OAS82959.1"/>
    </source>
</evidence>
<comment type="caution">
    <text evidence="4">The sequence shown here is derived from an EMBL/GenBank/DDBJ whole genome shotgun (WGS) entry which is preliminary data.</text>
</comment>
<feature type="domain" description="Fibronectin type III-like" evidence="3">
    <location>
        <begin position="683"/>
        <end position="752"/>
    </location>
</feature>
<dbReference type="InterPro" id="IPR001764">
    <property type="entry name" value="Glyco_hydro_3_N"/>
</dbReference>
<protein>
    <submittedName>
        <fullName evidence="4">Beta-glucosidase</fullName>
    </submittedName>
</protein>
<dbReference type="EMBL" id="LWSG01000043">
    <property type="protein sequence ID" value="OAS82959.1"/>
    <property type="molecule type" value="Genomic_DNA"/>
</dbReference>
<dbReference type="InterPro" id="IPR036962">
    <property type="entry name" value="Glyco_hydro_3_N_sf"/>
</dbReference>
<dbReference type="Gene3D" id="3.20.20.300">
    <property type="entry name" value="Glycoside hydrolase, family 3, N-terminal domain"/>
    <property type="match status" value="1"/>
</dbReference>
<comment type="similarity">
    <text evidence="1">Belongs to the glycosyl hydrolase 3 family.</text>
</comment>
<evidence type="ECO:0000256" key="2">
    <source>
        <dbReference type="ARBA" id="ARBA00022801"/>
    </source>
</evidence>
<dbReference type="SUPFAM" id="SSF51445">
    <property type="entry name" value="(Trans)glycosidases"/>
    <property type="match status" value="1"/>
</dbReference>
<dbReference type="InterPro" id="IPR002772">
    <property type="entry name" value="Glyco_hydro_3_C"/>
</dbReference>
<evidence type="ECO:0000256" key="1">
    <source>
        <dbReference type="ARBA" id="ARBA00005336"/>
    </source>
</evidence>
<dbReference type="InterPro" id="IPR026891">
    <property type="entry name" value="Fn3-like"/>
</dbReference>
<sequence>MEKYKDSHYPIHERLNSLINQMTLKEKVGQLNQKMYGWEAYNKTENGYELTSAFKEQVAKFDSMGALYGLFRADPWSNVNFANGIKVENSAAVTNMIQKYVKENTRLGIPVLFSEECPHGHQALDSTIFPTHIGSGASWNPQLQQMVSKHVADELHARGGHLGLVSTLDIVRDPRWGRTEECFSEDPFLSSKMTEAVVRGMQGENENTPKVLPVLKHFAAQGAGVGGHNSGPALIGERELREIFLPPMKAGVQSGVLACMAAYNEIDGVPCHANHHLLTKILREEWDYKGIVMADGTALDRLLLLTGNKELAAAYGLKAGVDLSLWDDVYMEIETAVKSGKIEEQLVDKAVSRVLYLKFKLGLFDETTTRSEGKASNVIGSRRAIETNVEMARQSIVLVENKNKILPISKRLKKIAVIGPNADNIYNLLGDYTPPQRRENVVTILDGIKSMVGKDTEVLYAKGCGIRDKDKSEFTTVKKMAKEADIVVLALGGTSAREFGMEFENNGAAKGFNETEMDCGENIDVANLELGGVQLDLVKEIHSTGTPIISVLIQGRPYSIPLLTQYCEAVLIGWYPGQQGGRAIAEVLFGDVNPNGKLPVSIPRSSMQLPVYYNYKDSGAKEDYFDMSGRALYPFGYGLSYTSFTYRFLSEENETITLKELHDSKQVTFYVEVKNIGEIDGYEVVQLYIKDMEATVTQRKKELKGFQKVWLKRNETKTITFSLGFDELAIWDIDMNFAIEPGSVKLMVGGSSHTVLEKKLIIEDRSHHMGMKDQMQE</sequence>
<reference evidence="5" key="1">
    <citation type="submission" date="2016-04" db="EMBL/GenBank/DDBJ databases">
        <authorList>
            <person name="Lyu Z."/>
            <person name="Lyu W."/>
        </authorList>
    </citation>
    <scope>NUCLEOTIDE SEQUENCE [LARGE SCALE GENOMIC DNA]</scope>
    <source>
        <strain evidence="5">C44</strain>
    </source>
</reference>
<evidence type="ECO:0000313" key="5">
    <source>
        <dbReference type="Proteomes" id="UP000078534"/>
    </source>
</evidence>
<dbReference type="AlphaFoldDB" id="A0A179SPW0"/>
<dbReference type="GO" id="GO:0008422">
    <property type="term" value="F:beta-glucosidase activity"/>
    <property type="evidence" value="ECO:0007669"/>
    <property type="project" value="UniProtKB-ARBA"/>
</dbReference>
<dbReference type="RefSeq" id="WP_066338093.1">
    <property type="nucleotide sequence ID" value="NZ_LWSG01000043.1"/>
</dbReference>
<dbReference type="PRINTS" id="PR00133">
    <property type="entry name" value="GLHYDRLASE3"/>
</dbReference>
<dbReference type="InterPro" id="IPR013783">
    <property type="entry name" value="Ig-like_fold"/>
</dbReference>
<dbReference type="OrthoDB" id="9805821at2"/>
<dbReference type="STRING" id="152268.A6K24_10040"/>
<dbReference type="FunFam" id="3.40.50.1700:FF:000009">
    <property type="entry name" value="Periplasmic beta-glucosidase"/>
    <property type="match status" value="1"/>
</dbReference>
<dbReference type="Gene3D" id="3.40.50.1700">
    <property type="entry name" value="Glycoside hydrolase family 3 C-terminal domain"/>
    <property type="match status" value="1"/>
</dbReference>
<name>A0A179SPW0_9BACI</name>
<dbReference type="InterPro" id="IPR017853">
    <property type="entry name" value="GH"/>
</dbReference>
<dbReference type="SMART" id="SM01217">
    <property type="entry name" value="Fn3_like"/>
    <property type="match status" value="1"/>
</dbReference>
<dbReference type="Pfam" id="PF01915">
    <property type="entry name" value="Glyco_hydro_3_C"/>
    <property type="match status" value="1"/>
</dbReference>
<dbReference type="SUPFAM" id="SSF52279">
    <property type="entry name" value="Beta-D-glucan exohydrolase, C-terminal domain"/>
    <property type="match status" value="1"/>
</dbReference>
<dbReference type="FunFam" id="2.60.40.10:FF:000495">
    <property type="entry name" value="Periplasmic beta-glucosidase"/>
    <property type="match status" value="1"/>
</dbReference>
<organism evidence="4 5">
    <name type="scientific">Metabacillus litoralis</name>
    <dbReference type="NCBI Taxonomy" id="152268"/>
    <lineage>
        <taxon>Bacteria</taxon>
        <taxon>Bacillati</taxon>
        <taxon>Bacillota</taxon>
        <taxon>Bacilli</taxon>
        <taxon>Bacillales</taxon>
        <taxon>Bacillaceae</taxon>
        <taxon>Metabacillus</taxon>
    </lineage>
</organism>
<dbReference type="Proteomes" id="UP000078534">
    <property type="component" value="Unassembled WGS sequence"/>
</dbReference>
<evidence type="ECO:0000259" key="3">
    <source>
        <dbReference type="SMART" id="SM01217"/>
    </source>
</evidence>
<keyword evidence="5" id="KW-1185">Reference proteome</keyword>
<proteinExistence type="inferred from homology"/>
<dbReference type="InterPro" id="IPR051915">
    <property type="entry name" value="Cellulose_Degrad_GH3"/>
</dbReference>
<accession>A0A179SPW0</accession>
<dbReference type="Gene3D" id="2.60.40.10">
    <property type="entry name" value="Immunoglobulins"/>
    <property type="match status" value="1"/>
</dbReference>
<dbReference type="PANTHER" id="PTHR30620">
    <property type="entry name" value="PERIPLASMIC BETA-GLUCOSIDASE-RELATED"/>
    <property type="match status" value="1"/>
</dbReference>
<dbReference type="PANTHER" id="PTHR30620:SF123">
    <property type="entry name" value="BETA-XYLOSIDASE"/>
    <property type="match status" value="1"/>
</dbReference>
<dbReference type="GO" id="GO:0009251">
    <property type="term" value="P:glucan catabolic process"/>
    <property type="evidence" value="ECO:0007669"/>
    <property type="project" value="TreeGrafter"/>
</dbReference>
<gene>
    <name evidence="4" type="ORF">A6K24_10040</name>
</gene>
<dbReference type="Pfam" id="PF14310">
    <property type="entry name" value="Fn3-like"/>
    <property type="match status" value="1"/>
</dbReference>
<keyword evidence="2" id="KW-0378">Hydrolase</keyword>